<dbReference type="OrthoDB" id="5431222at2759"/>
<feature type="compositionally biased region" description="Polar residues" evidence="1">
    <location>
        <begin position="566"/>
        <end position="581"/>
    </location>
</feature>
<feature type="compositionally biased region" description="Pro residues" evidence="1">
    <location>
        <begin position="122"/>
        <end position="133"/>
    </location>
</feature>
<feature type="compositionally biased region" description="Low complexity" evidence="1">
    <location>
        <begin position="17"/>
        <end position="45"/>
    </location>
</feature>
<feature type="compositionally biased region" description="Pro residues" evidence="1">
    <location>
        <begin position="73"/>
        <end position="88"/>
    </location>
</feature>
<gene>
    <name evidence="2" type="ORF">BDV96DRAFT_640746</name>
</gene>
<feature type="region of interest" description="Disordered" evidence="1">
    <location>
        <begin position="396"/>
        <end position="419"/>
    </location>
</feature>
<feature type="compositionally biased region" description="Polar residues" evidence="1">
    <location>
        <begin position="455"/>
        <end position="465"/>
    </location>
</feature>
<dbReference type="AlphaFoldDB" id="A0A6A5ZNW3"/>
<feature type="region of interest" description="Disordered" evidence="1">
    <location>
        <begin position="17"/>
        <end position="275"/>
    </location>
</feature>
<accession>A0A6A5ZNW3</accession>
<feature type="compositionally biased region" description="Low complexity" evidence="1">
    <location>
        <begin position="247"/>
        <end position="268"/>
    </location>
</feature>
<feature type="compositionally biased region" description="Basic and acidic residues" evidence="1">
    <location>
        <begin position="642"/>
        <end position="653"/>
    </location>
</feature>
<reference evidence="2" key="1">
    <citation type="journal article" date="2020" name="Stud. Mycol.">
        <title>101 Dothideomycetes genomes: a test case for predicting lifestyles and emergence of pathogens.</title>
        <authorList>
            <person name="Haridas S."/>
            <person name="Albert R."/>
            <person name="Binder M."/>
            <person name="Bloem J."/>
            <person name="Labutti K."/>
            <person name="Salamov A."/>
            <person name="Andreopoulos B."/>
            <person name="Baker S."/>
            <person name="Barry K."/>
            <person name="Bills G."/>
            <person name="Bluhm B."/>
            <person name="Cannon C."/>
            <person name="Castanera R."/>
            <person name="Culley D."/>
            <person name="Daum C."/>
            <person name="Ezra D."/>
            <person name="Gonzalez J."/>
            <person name="Henrissat B."/>
            <person name="Kuo A."/>
            <person name="Liang C."/>
            <person name="Lipzen A."/>
            <person name="Lutzoni F."/>
            <person name="Magnuson J."/>
            <person name="Mondo S."/>
            <person name="Nolan M."/>
            <person name="Ohm R."/>
            <person name="Pangilinan J."/>
            <person name="Park H.-J."/>
            <person name="Ramirez L."/>
            <person name="Alfaro M."/>
            <person name="Sun H."/>
            <person name="Tritt A."/>
            <person name="Yoshinaga Y."/>
            <person name="Zwiers L.-H."/>
            <person name="Turgeon B."/>
            <person name="Goodwin S."/>
            <person name="Spatafora J."/>
            <person name="Crous P."/>
            <person name="Grigoriev I."/>
        </authorList>
    </citation>
    <scope>NUCLEOTIDE SEQUENCE</scope>
    <source>
        <strain evidence="2">CBS 627.86</strain>
    </source>
</reference>
<feature type="compositionally biased region" description="Pro residues" evidence="1">
    <location>
        <begin position="550"/>
        <end position="561"/>
    </location>
</feature>
<evidence type="ECO:0000313" key="2">
    <source>
        <dbReference type="EMBL" id="KAF2121352.1"/>
    </source>
</evidence>
<feature type="compositionally biased region" description="Low complexity" evidence="1">
    <location>
        <begin position="583"/>
        <end position="594"/>
    </location>
</feature>
<feature type="compositionally biased region" description="Pro residues" evidence="1">
    <location>
        <begin position="215"/>
        <end position="225"/>
    </location>
</feature>
<sequence>MSWSGPAVVAAQYQQPPYANAQPGYNPQQPYQYGQQTNYNQYQAPNFPPSGPPQRPPEIRPPKKKGNPIITRYPPPPGYRGPVQPQPPFGVNQYQNQYQPPPQQYQPGYSAPQGAYQHPSYSAPPPNYPPTPSYSPQSYNPQFPQQPNYSQQGYPPAQSHQQPGYQPNQPYSQPPNYQAGQSYGQNPYPGYPQQVTPVEPTQPPYSQAQGWPQPSAAPVPPPYDPYNPQGAPAGHSQPFSQDPNATPTPISAQPTTTQSTPTVPHPSSAPTESNEKPQLFLAWDDWDFDFDGAIWPKSNEPVDPTLSLGVIIWRPAKQVTRALPSTFDDAEEQALKPPAEKLGNGESVSIYFTIENSHEAFLEVRQTDDWRKIKNDPIFVVFPDDKDMKLVPLEECLAQRDRPDDVSENQQQPEDDEMEDSCWNVMDNLEQALSGGAADAKPTIPGPPPPPSKESALSRSQTQEDILTLLGVTGTPKPPSDEIVPISILPNEEKPPNQLPEKPPVPPAAQIPPRPEQPQRAYSFDGHHNSTYAPPPQRPYGSMSSGSQHRPPPPPPPPPPADRALSWNSKNSQTQPSSHTFGASRASPAASEASNNTLAGSDFEADKPVNETDSASHAIPKLQRSDSSFSRKRSYDDGGEQNDEKLRQQDDHTRRKRRQPEVAAYRQPPIGRANSGYGSSFFINDPADWLVYTDRNWSNIINSIAEVLFRLLIGVQLKLKLVTHVVVLFISIRYARHWRSSTTGAIV</sequence>
<feature type="region of interest" description="Disordered" evidence="1">
    <location>
        <begin position="436"/>
        <end position="671"/>
    </location>
</feature>
<organism evidence="2 3">
    <name type="scientific">Lophiotrema nucula</name>
    <dbReference type="NCBI Taxonomy" id="690887"/>
    <lineage>
        <taxon>Eukaryota</taxon>
        <taxon>Fungi</taxon>
        <taxon>Dikarya</taxon>
        <taxon>Ascomycota</taxon>
        <taxon>Pezizomycotina</taxon>
        <taxon>Dothideomycetes</taxon>
        <taxon>Pleosporomycetidae</taxon>
        <taxon>Pleosporales</taxon>
        <taxon>Lophiotremataceae</taxon>
        <taxon>Lophiotrema</taxon>
    </lineage>
</organism>
<feature type="compositionally biased region" description="Low complexity" evidence="1">
    <location>
        <begin position="134"/>
        <end position="152"/>
    </location>
</feature>
<feature type="compositionally biased region" description="Pro residues" evidence="1">
    <location>
        <begin position="497"/>
        <end position="516"/>
    </location>
</feature>
<name>A0A6A5ZNW3_9PLEO</name>
<dbReference type="EMBL" id="ML977312">
    <property type="protein sequence ID" value="KAF2121352.1"/>
    <property type="molecule type" value="Genomic_DNA"/>
</dbReference>
<dbReference type="Proteomes" id="UP000799770">
    <property type="component" value="Unassembled WGS sequence"/>
</dbReference>
<protein>
    <submittedName>
        <fullName evidence="2">Uncharacterized protein</fullName>
    </submittedName>
</protein>
<keyword evidence="3" id="KW-1185">Reference proteome</keyword>
<evidence type="ECO:0000313" key="3">
    <source>
        <dbReference type="Proteomes" id="UP000799770"/>
    </source>
</evidence>
<feature type="compositionally biased region" description="Pro residues" evidence="1">
    <location>
        <begin position="46"/>
        <end position="56"/>
    </location>
</feature>
<feature type="compositionally biased region" description="Low complexity" evidence="1">
    <location>
        <begin position="161"/>
        <end position="178"/>
    </location>
</feature>
<proteinExistence type="predicted"/>
<evidence type="ECO:0000256" key="1">
    <source>
        <dbReference type="SAM" id="MobiDB-lite"/>
    </source>
</evidence>